<dbReference type="GO" id="GO:0051301">
    <property type="term" value="P:cell division"/>
    <property type="evidence" value="ECO:0007669"/>
    <property type="project" value="UniProtKB-KW"/>
</dbReference>
<keyword evidence="1 10" id="KW-1003">Cell membrane</keyword>
<feature type="binding site" evidence="10">
    <location>
        <position position="194"/>
    </location>
    <ligand>
        <name>UDP-N-acetyl-alpha-D-glucosamine</name>
        <dbReference type="ChEBI" id="CHEBI:57705"/>
    </ligand>
</feature>
<name>A0A1D3TRJ0_9FIRM</name>
<dbReference type="GO" id="GO:0071555">
    <property type="term" value="P:cell wall organization"/>
    <property type="evidence" value="ECO:0007669"/>
    <property type="project" value="UniProtKB-KW"/>
</dbReference>
<keyword evidence="4 10" id="KW-0808">Transferase</keyword>
<feature type="binding site" evidence="10">
    <location>
        <begin position="11"/>
        <end position="13"/>
    </location>
    <ligand>
        <name>UDP-N-acetyl-alpha-D-glucosamine</name>
        <dbReference type="ChEBI" id="CHEBI:57705"/>
    </ligand>
</feature>
<evidence type="ECO:0000256" key="3">
    <source>
        <dbReference type="ARBA" id="ARBA00022676"/>
    </source>
</evidence>
<dbReference type="InterPro" id="IPR004276">
    <property type="entry name" value="GlycoTrans_28_N"/>
</dbReference>
<dbReference type="SUPFAM" id="SSF53756">
    <property type="entry name" value="UDP-Glycosyltransferase/glycogen phosphorylase"/>
    <property type="match status" value="1"/>
</dbReference>
<evidence type="ECO:0000256" key="5">
    <source>
        <dbReference type="ARBA" id="ARBA00022960"/>
    </source>
</evidence>
<evidence type="ECO:0000256" key="2">
    <source>
        <dbReference type="ARBA" id="ARBA00022618"/>
    </source>
</evidence>
<dbReference type="Pfam" id="PF03033">
    <property type="entry name" value="Glyco_transf_28"/>
    <property type="match status" value="1"/>
</dbReference>
<dbReference type="GO" id="GO:0051991">
    <property type="term" value="F:UDP-N-acetyl-D-glucosamine:N-acetylmuramoyl-L-alanyl-D-glutamyl-meso-2,6-diaminopimelyl-D-alanyl-D-alanine-diphosphoundecaprenol 4-beta-N-acetylglucosaminlytransferase activity"/>
    <property type="evidence" value="ECO:0007669"/>
    <property type="project" value="RHEA"/>
</dbReference>
<dbReference type="AlphaFoldDB" id="A0A1D3TRJ0"/>
<dbReference type="InterPro" id="IPR007235">
    <property type="entry name" value="Glyco_trans_28_C"/>
</dbReference>
<gene>
    <name evidence="10" type="primary">murG</name>
    <name evidence="13" type="ORF">SAMN05421730_1004124</name>
</gene>
<evidence type="ECO:0000256" key="4">
    <source>
        <dbReference type="ARBA" id="ARBA00022679"/>
    </source>
</evidence>
<feature type="domain" description="Glycosyl transferase family 28 C-terminal" evidence="12">
    <location>
        <begin position="187"/>
        <end position="335"/>
    </location>
</feature>
<comment type="catalytic activity">
    <reaction evidence="10">
        <text>di-trans,octa-cis-undecaprenyl diphospho-N-acetyl-alpha-D-muramoyl-L-alanyl-D-glutamyl-meso-2,6-diaminopimeloyl-D-alanyl-D-alanine + UDP-N-acetyl-alpha-D-glucosamine = di-trans,octa-cis-undecaprenyl diphospho-[N-acetyl-alpha-D-glucosaminyl-(1-&gt;4)]-N-acetyl-alpha-D-muramoyl-L-alanyl-D-glutamyl-meso-2,6-diaminopimeloyl-D-alanyl-D-alanine + UDP + H(+)</text>
        <dbReference type="Rhea" id="RHEA:31227"/>
        <dbReference type="ChEBI" id="CHEBI:15378"/>
        <dbReference type="ChEBI" id="CHEBI:57705"/>
        <dbReference type="ChEBI" id="CHEBI:58223"/>
        <dbReference type="ChEBI" id="CHEBI:61387"/>
        <dbReference type="ChEBI" id="CHEBI:61388"/>
        <dbReference type="EC" id="2.4.1.227"/>
    </reaction>
</comment>
<evidence type="ECO:0000313" key="14">
    <source>
        <dbReference type="Proteomes" id="UP000199315"/>
    </source>
</evidence>
<dbReference type="Proteomes" id="UP000199315">
    <property type="component" value="Unassembled WGS sequence"/>
</dbReference>
<comment type="subcellular location">
    <subcellularLocation>
        <location evidence="10">Cell membrane</location>
        <topology evidence="10">Peripheral membrane protein</topology>
        <orientation evidence="10">Cytoplasmic side</orientation>
    </subcellularLocation>
</comment>
<dbReference type="GO" id="GO:0009252">
    <property type="term" value="P:peptidoglycan biosynthetic process"/>
    <property type="evidence" value="ECO:0007669"/>
    <property type="project" value="UniProtKB-UniRule"/>
</dbReference>
<evidence type="ECO:0000259" key="11">
    <source>
        <dbReference type="Pfam" id="PF03033"/>
    </source>
</evidence>
<dbReference type="EMBL" id="FMKA01000004">
    <property type="protein sequence ID" value="SCP96349.1"/>
    <property type="molecule type" value="Genomic_DNA"/>
</dbReference>
<keyword evidence="3 10" id="KW-0328">Glycosyltransferase</keyword>
<dbReference type="Pfam" id="PF04101">
    <property type="entry name" value="Glyco_tran_28_C"/>
    <property type="match status" value="1"/>
</dbReference>
<dbReference type="HAMAP" id="MF_00033">
    <property type="entry name" value="MurG"/>
    <property type="match status" value="1"/>
</dbReference>
<keyword evidence="5 10" id="KW-0133">Cell shape</keyword>
<evidence type="ECO:0000313" key="13">
    <source>
        <dbReference type="EMBL" id="SCP96349.1"/>
    </source>
</evidence>
<evidence type="ECO:0000256" key="1">
    <source>
        <dbReference type="ARBA" id="ARBA00022475"/>
    </source>
</evidence>
<keyword evidence="6 10" id="KW-0573">Peptidoglycan synthesis</keyword>
<dbReference type="GO" id="GO:0050511">
    <property type="term" value="F:undecaprenyldiphospho-muramoylpentapeptide beta-N-acetylglucosaminyltransferase activity"/>
    <property type="evidence" value="ECO:0007669"/>
    <property type="project" value="UniProtKB-UniRule"/>
</dbReference>
<dbReference type="RefSeq" id="WP_091231491.1">
    <property type="nucleotide sequence ID" value="NZ_FMKA01000004.1"/>
</dbReference>
<evidence type="ECO:0000256" key="7">
    <source>
        <dbReference type="ARBA" id="ARBA00023136"/>
    </source>
</evidence>
<dbReference type="NCBIfam" id="NF009102">
    <property type="entry name" value="PRK12446.1"/>
    <property type="match status" value="1"/>
</dbReference>
<comment type="function">
    <text evidence="10">Cell wall formation. Catalyzes the transfer of a GlcNAc subunit on undecaprenyl-pyrophosphoryl-MurNAc-pentapeptide (lipid intermediate I) to form undecaprenyl-pyrophosphoryl-MurNAc-(pentapeptide)GlcNAc (lipid intermediate II).</text>
</comment>
<feature type="domain" description="Glycosyltransferase family 28 N-terminal" evidence="11">
    <location>
        <begin position="4"/>
        <end position="140"/>
    </location>
</feature>
<dbReference type="EC" id="2.4.1.227" evidence="10"/>
<keyword evidence="7 10" id="KW-0472">Membrane</keyword>
<sequence>MKNIILTGGGTAGHVTPNIALLPGLKERDYEVSYIGSYDGIEKKLIEEFGIPYYGISSGKLRRYFDLKNFTDPLKVIKGYSEAVKLMKQLKPDVLFSKGGFVTVPVVLAAKKCKVPIIIHESDMTPGLANRICTPAATKVCCNFPETLGHLPHGKAVLTGSPIRKELLQGNRQDAIDFCEFPEDRQTIMIIGGSMGAAAINKAVRDILPELLKDFNVVHICGKGKTEPDLNGLPGYAQFEYIKKELSDIFALSDLVISRAGANSICELLSLKKPNILIPLSRAASRGDQILNAHSFERQGFSAVLEEESLTSETLLSKIQEVYASRDSYIAKMSTGSQADPIHKILDLIEECAGK</sequence>
<protein>
    <recommendedName>
        <fullName evidence="10">UDP-N-acetylglucosamine--N-acetylmuramyl-(pentapeptide) pyrophosphoryl-undecaprenol N-acetylglucosamine transferase</fullName>
        <ecNumber evidence="10">2.4.1.227</ecNumber>
    </recommendedName>
    <alternativeName>
        <fullName evidence="10">Undecaprenyl-PP-MurNAc-pentapeptide-UDPGlcNAc GlcNAc transferase</fullName>
    </alternativeName>
</protein>
<evidence type="ECO:0000256" key="10">
    <source>
        <dbReference type="HAMAP-Rule" id="MF_00033"/>
    </source>
</evidence>
<evidence type="ECO:0000256" key="6">
    <source>
        <dbReference type="ARBA" id="ARBA00022984"/>
    </source>
</evidence>
<evidence type="ECO:0000259" key="12">
    <source>
        <dbReference type="Pfam" id="PF04101"/>
    </source>
</evidence>
<comment type="similarity">
    <text evidence="10">Belongs to the glycosyltransferase 28 family. MurG subfamily.</text>
</comment>
<dbReference type="UniPathway" id="UPA00219"/>
<dbReference type="OrthoDB" id="9808936at2"/>
<dbReference type="PANTHER" id="PTHR21015">
    <property type="entry name" value="UDP-N-ACETYLGLUCOSAMINE--N-ACETYLMURAMYL-(PENTAPEPTIDE) PYROPHOSPHORYL-UNDECAPRENOL N-ACETYLGLUCOSAMINE TRANSFERASE 1"/>
    <property type="match status" value="1"/>
</dbReference>
<dbReference type="CDD" id="cd03785">
    <property type="entry name" value="GT28_MurG"/>
    <property type="match status" value="1"/>
</dbReference>
<dbReference type="PANTHER" id="PTHR21015:SF27">
    <property type="entry name" value="UDP-N-ACETYLGLUCOSAMINE--N-ACETYLMURAMYL-(PENTAPEPTIDE) PYROPHOSPHORYL-UNDECAPRENOL N-ACETYLGLUCOSAMINE TRANSFERASE"/>
    <property type="match status" value="1"/>
</dbReference>
<dbReference type="NCBIfam" id="TIGR01133">
    <property type="entry name" value="murG"/>
    <property type="match status" value="1"/>
</dbReference>
<organism evidence="13 14">
    <name type="scientific">Anaerobium acetethylicum</name>
    <dbReference type="NCBI Taxonomy" id="1619234"/>
    <lineage>
        <taxon>Bacteria</taxon>
        <taxon>Bacillati</taxon>
        <taxon>Bacillota</taxon>
        <taxon>Clostridia</taxon>
        <taxon>Lachnospirales</taxon>
        <taxon>Lachnospiraceae</taxon>
        <taxon>Anaerobium</taxon>
    </lineage>
</organism>
<dbReference type="GO" id="GO:0005975">
    <property type="term" value="P:carbohydrate metabolic process"/>
    <property type="evidence" value="ECO:0007669"/>
    <property type="project" value="InterPro"/>
</dbReference>
<dbReference type="GO" id="GO:0005886">
    <property type="term" value="C:plasma membrane"/>
    <property type="evidence" value="ECO:0007669"/>
    <property type="project" value="UniProtKB-SubCell"/>
</dbReference>
<proteinExistence type="inferred from homology"/>
<reference evidence="13 14" key="1">
    <citation type="submission" date="2016-09" db="EMBL/GenBank/DDBJ databases">
        <authorList>
            <person name="Capua I."/>
            <person name="De Benedictis P."/>
            <person name="Joannis T."/>
            <person name="Lombin L.H."/>
            <person name="Cattoli G."/>
        </authorList>
    </citation>
    <scope>NUCLEOTIDE SEQUENCE [LARGE SCALE GENOMIC DNA]</scope>
    <source>
        <strain evidence="13 14">GluBS11</strain>
    </source>
</reference>
<dbReference type="STRING" id="1619234.SAMN05421730_1004124"/>
<evidence type="ECO:0000256" key="8">
    <source>
        <dbReference type="ARBA" id="ARBA00023306"/>
    </source>
</evidence>
<dbReference type="GO" id="GO:0008360">
    <property type="term" value="P:regulation of cell shape"/>
    <property type="evidence" value="ECO:0007669"/>
    <property type="project" value="UniProtKB-KW"/>
</dbReference>
<keyword evidence="9 10" id="KW-0961">Cell wall biogenesis/degradation</keyword>
<dbReference type="InterPro" id="IPR006009">
    <property type="entry name" value="GlcNAc_MurG"/>
</dbReference>
<accession>A0A1D3TRJ0</accession>
<keyword evidence="14" id="KW-1185">Reference proteome</keyword>
<feature type="binding site" evidence="10">
    <location>
        <position position="289"/>
    </location>
    <ligand>
        <name>UDP-N-acetyl-alpha-D-glucosamine</name>
        <dbReference type="ChEBI" id="CHEBI:57705"/>
    </ligand>
</feature>
<keyword evidence="8 10" id="KW-0131">Cell cycle</keyword>
<keyword evidence="2 10" id="KW-0132">Cell division</keyword>
<feature type="binding site" evidence="10">
    <location>
        <position position="164"/>
    </location>
    <ligand>
        <name>UDP-N-acetyl-alpha-D-glucosamine</name>
        <dbReference type="ChEBI" id="CHEBI:57705"/>
    </ligand>
</feature>
<comment type="caution">
    <text evidence="10">Lacks conserved residue(s) required for the propagation of feature annotation.</text>
</comment>
<evidence type="ECO:0000256" key="9">
    <source>
        <dbReference type="ARBA" id="ARBA00023316"/>
    </source>
</evidence>
<comment type="pathway">
    <text evidence="10">Cell wall biogenesis; peptidoglycan biosynthesis.</text>
</comment>
<dbReference type="Gene3D" id="3.40.50.2000">
    <property type="entry name" value="Glycogen Phosphorylase B"/>
    <property type="match status" value="2"/>
</dbReference>